<dbReference type="Proteomes" id="UP000299102">
    <property type="component" value="Unassembled WGS sequence"/>
</dbReference>
<sequence>MSKKLQRGGGAGRGARAGGVHTLPGVLLEPPQEGNPSEKAKRELINSPLKKLKCDTTQIFLFCLAGANNNKTLKHRRKSTLAPKDIAIDFDHQHAALTLHVNGSALLMIYHIVTKYEREVAASAGVFRPVSQSSAYLLPFSLSIISIPPLSDTPLSSKRPAVHW</sequence>
<gene>
    <name evidence="2" type="ORF">EVAR_22031_1</name>
</gene>
<protein>
    <submittedName>
        <fullName evidence="2">Uncharacterized protein</fullName>
    </submittedName>
</protein>
<reference evidence="2 3" key="1">
    <citation type="journal article" date="2019" name="Commun. Biol.">
        <title>The bagworm genome reveals a unique fibroin gene that provides high tensile strength.</title>
        <authorList>
            <person name="Kono N."/>
            <person name="Nakamura H."/>
            <person name="Ohtoshi R."/>
            <person name="Tomita M."/>
            <person name="Numata K."/>
            <person name="Arakawa K."/>
        </authorList>
    </citation>
    <scope>NUCLEOTIDE SEQUENCE [LARGE SCALE GENOMIC DNA]</scope>
</reference>
<evidence type="ECO:0000313" key="3">
    <source>
        <dbReference type="Proteomes" id="UP000299102"/>
    </source>
</evidence>
<feature type="compositionally biased region" description="Gly residues" evidence="1">
    <location>
        <begin position="7"/>
        <end position="17"/>
    </location>
</feature>
<evidence type="ECO:0000256" key="1">
    <source>
        <dbReference type="SAM" id="MobiDB-lite"/>
    </source>
</evidence>
<keyword evidence="3" id="KW-1185">Reference proteome</keyword>
<evidence type="ECO:0000313" key="2">
    <source>
        <dbReference type="EMBL" id="GBP29419.1"/>
    </source>
</evidence>
<comment type="caution">
    <text evidence="2">The sequence shown here is derived from an EMBL/GenBank/DDBJ whole genome shotgun (WGS) entry which is preliminary data.</text>
</comment>
<proteinExistence type="predicted"/>
<dbReference type="AlphaFoldDB" id="A0A4C1USY2"/>
<accession>A0A4C1USY2</accession>
<dbReference type="EMBL" id="BGZK01000220">
    <property type="protein sequence ID" value="GBP29419.1"/>
    <property type="molecule type" value="Genomic_DNA"/>
</dbReference>
<feature type="region of interest" description="Disordered" evidence="1">
    <location>
        <begin position="1"/>
        <end position="41"/>
    </location>
</feature>
<name>A0A4C1USY2_EUMVA</name>
<organism evidence="2 3">
    <name type="scientific">Eumeta variegata</name>
    <name type="common">Bagworm moth</name>
    <name type="synonym">Eumeta japonica</name>
    <dbReference type="NCBI Taxonomy" id="151549"/>
    <lineage>
        <taxon>Eukaryota</taxon>
        <taxon>Metazoa</taxon>
        <taxon>Ecdysozoa</taxon>
        <taxon>Arthropoda</taxon>
        <taxon>Hexapoda</taxon>
        <taxon>Insecta</taxon>
        <taxon>Pterygota</taxon>
        <taxon>Neoptera</taxon>
        <taxon>Endopterygota</taxon>
        <taxon>Lepidoptera</taxon>
        <taxon>Glossata</taxon>
        <taxon>Ditrysia</taxon>
        <taxon>Tineoidea</taxon>
        <taxon>Psychidae</taxon>
        <taxon>Oiketicinae</taxon>
        <taxon>Eumeta</taxon>
    </lineage>
</organism>